<keyword evidence="9 13" id="KW-0663">Pyridoxal phosphate</keyword>
<dbReference type="PROSITE" id="PS50011">
    <property type="entry name" value="PROTEIN_KINASE_DOM"/>
    <property type="match status" value="1"/>
</dbReference>
<dbReference type="InterPro" id="IPR015424">
    <property type="entry name" value="PyrdxlP-dep_Trfase"/>
</dbReference>
<dbReference type="GO" id="GO:0030170">
    <property type="term" value="F:pyridoxal phosphate binding"/>
    <property type="evidence" value="ECO:0007669"/>
    <property type="project" value="InterPro"/>
</dbReference>
<evidence type="ECO:0000256" key="11">
    <source>
        <dbReference type="ARBA" id="ARBA00048679"/>
    </source>
</evidence>
<dbReference type="GO" id="GO:0019346">
    <property type="term" value="P:transsulfuration"/>
    <property type="evidence" value="ECO:0007669"/>
    <property type="project" value="InterPro"/>
</dbReference>
<dbReference type="GO" id="GO:0004674">
    <property type="term" value="F:protein serine/threonine kinase activity"/>
    <property type="evidence" value="ECO:0007669"/>
    <property type="project" value="UniProtKB-KW"/>
</dbReference>
<dbReference type="Pfam" id="PF01053">
    <property type="entry name" value="Cys_Met_Meta_PP"/>
    <property type="match status" value="1"/>
</dbReference>
<dbReference type="PANTHER" id="PTHR11909">
    <property type="entry name" value="CASEIN KINASE-RELATED"/>
    <property type="match status" value="1"/>
</dbReference>
<dbReference type="AlphaFoldDB" id="A0A428NRA9"/>
<dbReference type="InterPro" id="IPR000277">
    <property type="entry name" value="Cys/Met-Metab_PyrdxlP-dep_enz"/>
</dbReference>
<dbReference type="InterPro" id="IPR000719">
    <property type="entry name" value="Prot_kinase_dom"/>
</dbReference>
<keyword evidence="6 12" id="KW-0547">Nucleotide-binding</keyword>
<dbReference type="Gene3D" id="1.10.510.10">
    <property type="entry name" value="Transferase(Phosphotransferase) domain 1"/>
    <property type="match status" value="1"/>
</dbReference>
<dbReference type="EC" id="2.7.11.1" evidence="3"/>
<comment type="catalytic activity">
    <reaction evidence="11">
        <text>L-seryl-[protein] + ATP = O-phospho-L-seryl-[protein] + ADP + H(+)</text>
        <dbReference type="Rhea" id="RHEA:17989"/>
        <dbReference type="Rhea" id="RHEA-COMP:9863"/>
        <dbReference type="Rhea" id="RHEA-COMP:11604"/>
        <dbReference type="ChEBI" id="CHEBI:15378"/>
        <dbReference type="ChEBI" id="CHEBI:29999"/>
        <dbReference type="ChEBI" id="CHEBI:30616"/>
        <dbReference type="ChEBI" id="CHEBI:83421"/>
        <dbReference type="ChEBI" id="CHEBI:456216"/>
        <dbReference type="EC" id="2.7.11.1"/>
    </reaction>
</comment>
<keyword evidence="8 12" id="KW-0067">ATP-binding</keyword>
<dbReference type="SUPFAM" id="SSF56112">
    <property type="entry name" value="Protein kinase-like (PK-like)"/>
    <property type="match status" value="1"/>
</dbReference>
<dbReference type="PROSITE" id="PS00107">
    <property type="entry name" value="PROTEIN_KINASE_ATP"/>
    <property type="match status" value="1"/>
</dbReference>
<dbReference type="Proteomes" id="UP000288168">
    <property type="component" value="Unassembled WGS sequence"/>
</dbReference>
<reference evidence="15 16" key="1">
    <citation type="submission" date="2017-06" db="EMBL/GenBank/DDBJ databases">
        <title>Comparative genomic analysis of Ambrosia Fusariam Clade fungi.</title>
        <authorList>
            <person name="Stajich J.E."/>
            <person name="Carrillo J."/>
            <person name="Kijimoto T."/>
            <person name="Eskalen A."/>
            <person name="O'Donnell K."/>
            <person name="Kasson M."/>
        </authorList>
    </citation>
    <scope>NUCLEOTIDE SEQUENCE [LARGE SCALE GENOMIC DNA]</scope>
    <source>
        <strain evidence="15 16">NRRL62584</strain>
    </source>
</reference>
<protein>
    <recommendedName>
        <fullName evidence="3">non-specific serine/threonine protein kinase</fullName>
        <ecNumber evidence="3">2.7.11.1</ecNumber>
    </recommendedName>
</protein>
<evidence type="ECO:0000256" key="7">
    <source>
        <dbReference type="ARBA" id="ARBA00022777"/>
    </source>
</evidence>
<dbReference type="InterPro" id="IPR017441">
    <property type="entry name" value="Protein_kinase_ATP_BS"/>
</dbReference>
<comment type="similarity">
    <text evidence="2">Belongs to the protein kinase superfamily. CK1 Ser/Thr protein kinase family. Casein kinase I subfamily.</text>
</comment>
<dbReference type="InterPro" id="IPR050235">
    <property type="entry name" value="CK1_Ser-Thr_kinase"/>
</dbReference>
<evidence type="ECO:0000256" key="6">
    <source>
        <dbReference type="ARBA" id="ARBA00022741"/>
    </source>
</evidence>
<evidence type="ECO:0000256" key="8">
    <source>
        <dbReference type="ARBA" id="ARBA00022840"/>
    </source>
</evidence>
<dbReference type="InterPro" id="IPR015421">
    <property type="entry name" value="PyrdxlP-dep_Trfase_major"/>
</dbReference>
<evidence type="ECO:0000313" key="16">
    <source>
        <dbReference type="Proteomes" id="UP000288168"/>
    </source>
</evidence>
<sequence length="578" mass="65694">MVASNFTFTHEALQEALPRMAMATKAVHADDFYNPHRAIAPGIHVAVSCRYARDPVHLQKMENEDKLTLDEINLAQASDVIHVETPLNPTGESLNLAFFKAKAAAGTKYLGGHSDMLCCVLAVHPERAHQAWTKTLYGDRQYIGSVMGTLEAWLGIRSLRTFQLRIRQQSENALALVQWLSSEMQKTGSTYEALKDGWLQEQMPGGYGPVFSIIMKDPQHAKCLPSRLYVFQHATSLGGVESLMEWRSMSDKLCDTRLLRDLRVGNKYRIGRKIGGGSFGDVYLGTNIISGEEIAIKLESVKAKHPQLEYEARVYKSLAGGVGIPFVRWYGTECDYNAMVYDLLGPSLEDLFNFCNRKFSLKTVLLLVDQLISRVEYIHAKSFIHRDIKPDNFLMGIGKRGNQVNAIDFGLAKKYRDPKTHFHIPYRENKNLTGTARYASINTHLGVEQSRRDDMESLGYIILYFTRGSLPWQGLKAATKKQKYDRIMEKKMTTPTEVLCRGLPNEFAIYLNYCRSLRFDDKPDYSYLRKIFRDLFVREGFQYDYVFDWTVYKYQKNAEAISKAAGGNGPAGGDRIRQ</sequence>
<name>A0A428NRA9_9HYPO</name>
<dbReference type="CDD" id="cd14125">
    <property type="entry name" value="STKc_CK1_delta_epsilon"/>
    <property type="match status" value="1"/>
</dbReference>
<comment type="catalytic activity">
    <reaction evidence="10">
        <text>L-threonyl-[protein] + ATP = O-phospho-L-threonyl-[protein] + ADP + H(+)</text>
        <dbReference type="Rhea" id="RHEA:46608"/>
        <dbReference type="Rhea" id="RHEA-COMP:11060"/>
        <dbReference type="Rhea" id="RHEA-COMP:11605"/>
        <dbReference type="ChEBI" id="CHEBI:15378"/>
        <dbReference type="ChEBI" id="CHEBI:30013"/>
        <dbReference type="ChEBI" id="CHEBI:30616"/>
        <dbReference type="ChEBI" id="CHEBI:61977"/>
        <dbReference type="ChEBI" id="CHEBI:456216"/>
        <dbReference type="EC" id="2.7.11.1"/>
    </reaction>
</comment>
<dbReference type="FunFam" id="3.30.200.20:FF:000538">
    <property type="entry name" value="Putative Casein kinase I"/>
    <property type="match status" value="1"/>
</dbReference>
<dbReference type="STRING" id="1325734.A0A428NRA9"/>
<evidence type="ECO:0000313" key="15">
    <source>
        <dbReference type="EMBL" id="RSL43336.1"/>
    </source>
</evidence>
<dbReference type="SUPFAM" id="SSF53383">
    <property type="entry name" value="PLP-dependent transferases"/>
    <property type="match status" value="1"/>
</dbReference>
<evidence type="ECO:0000256" key="10">
    <source>
        <dbReference type="ARBA" id="ARBA00047899"/>
    </source>
</evidence>
<dbReference type="Gene3D" id="3.40.640.10">
    <property type="entry name" value="Type I PLP-dependent aspartate aminotransferase-like (Major domain)"/>
    <property type="match status" value="1"/>
</dbReference>
<keyword evidence="5" id="KW-0808">Transferase</keyword>
<evidence type="ECO:0000256" key="5">
    <source>
        <dbReference type="ARBA" id="ARBA00022679"/>
    </source>
</evidence>
<dbReference type="OrthoDB" id="5800476at2759"/>
<dbReference type="PROSITE" id="PS00108">
    <property type="entry name" value="PROTEIN_KINASE_ST"/>
    <property type="match status" value="1"/>
</dbReference>
<dbReference type="FunFam" id="1.10.510.10:FF:000159">
    <property type="entry name" value="Casein kinase I hhp1"/>
    <property type="match status" value="1"/>
</dbReference>
<dbReference type="Gene3D" id="3.90.1150.10">
    <property type="entry name" value="Aspartate Aminotransferase, domain 1"/>
    <property type="match status" value="1"/>
</dbReference>
<evidence type="ECO:0000256" key="3">
    <source>
        <dbReference type="ARBA" id="ARBA00012513"/>
    </source>
</evidence>
<feature type="domain" description="Protein kinase" evidence="14">
    <location>
        <begin position="268"/>
        <end position="537"/>
    </location>
</feature>
<evidence type="ECO:0000256" key="1">
    <source>
        <dbReference type="ARBA" id="ARBA00001933"/>
    </source>
</evidence>
<comment type="cofactor">
    <cofactor evidence="1 13">
        <name>pyridoxal 5'-phosphate</name>
        <dbReference type="ChEBI" id="CHEBI:597326"/>
    </cofactor>
</comment>
<dbReference type="Gene3D" id="3.30.200.20">
    <property type="entry name" value="Phosphorylase Kinase, domain 1"/>
    <property type="match status" value="1"/>
</dbReference>
<evidence type="ECO:0000259" key="14">
    <source>
        <dbReference type="PROSITE" id="PS50011"/>
    </source>
</evidence>
<keyword evidence="7" id="KW-0418">Kinase</keyword>
<evidence type="ECO:0000256" key="2">
    <source>
        <dbReference type="ARBA" id="ARBA00005926"/>
    </source>
</evidence>
<evidence type="ECO:0000256" key="13">
    <source>
        <dbReference type="RuleBase" id="RU362118"/>
    </source>
</evidence>
<accession>A0A428NRA9</accession>
<evidence type="ECO:0000256" key="9">
    <source>
        <dbReference type="ARBA" id="ARBA00022898"/>
    </source>
</evidence>
<keyword evidence="4" id="KW-0723">Serine/threonine-protein kinase</keyword>
<dbReference type="InterPro" id="IPR011009">
    <property type="entry name" value="Kinase-like_dom_sf"/>
</dbReference>
<dbReference type="SMART" id="SM00220">
    <property type="entry name" value="S_TKc"/>
    <property type="match status" value="1"/>
</dbReference>
<evidence type="ECO:0000256" key="4">
    <source>
        <dbReference type="ARBA" id="ARBA00022527"/>
    </source>
</evidence>
<dbReference type="InterPro" id="IPR008271">
    <property type="entry name" value="Ser/Thr_kinase_AS"/>
</dbReference>
<dbReference type="GO" id="GO:0005524">
    <property type="term" value="F:ATP binding"/>
    <property type="evidence" value="ECO:0007669"/>
    <property type="project" value="UniProtKB-UniRule"/>
</dbReference>
<keyword evidence="16" id="KW-1185">Reference proteome</keyword>
<dbReference type="InterPro" id="IPR015422">
    <property type="entry name" value="PyrdxlP-dep_Trfase_small"/>
</dbReference>
<organism evidence="15 16">
    <name type="scientific">Fusarium duplospermum</name>
    <dbReference type="NCBI Taxonomy" id="1325734"/>
    <lineage>
        <taxon>Eukaryota</taxon>
        <taxon>Fungi</taxon>
        <taxon>Dikarya</taxon>
        <taxon>Ascomycota</taxon>
        <taxon>Pezizomycotina</taxon>
        <taxon>Sordariomycetes</taxon>
        <taxon>Hypocreomycetidae</taxon>
        <taxon>Hypocreales</taxon>
        <taxon>Nectriaceae</taxon>
        <taxon>Fusarium</taxon>
        <taxon>Fusarium solani species complex</taxon>
    </lineage>
</organism>
<feature type="binding site" evidence="12">
    <location>
        <position position="297"/>
    </location>
    <ligand>
        <name>ATP</name>
        <dbReference type="ChEBI" id="CHEBI:30616"/>
    </ligand>
</feature>
<comment type="caution">
    <text evidence="15">The sequence shown here is derived from an EMBL/GenBank/DDBJ whole genome shotgun (WGS) entry which is preliminary data.</text>
</comment>
<proteinExistence type="inferred from homology"/>
<dbReference type="EMBL" id="NKCI01000328">
    <property type="protein sequence ID" value="RSL43336.1"/>
    <property type="molecule type" value="Genomic_DNA"/>
</dbReference>
<gene>
    <name evidence="15" type="ORF">CEP54_015124</name>
</gene>
<comment type="similarity">
    <text evidence="13">Belongs to the trans-sulfuration enzymes family.</text>
</comment>
<evidence type="ECO:0000256" key="12">
    <source>
        <dbReference type="PROSITE-ProRule" id="PRU10141"/>
    </source>
</evidence>
<dbReference type="Pfam" id="PF00069">
    <property type="entry name" value="Pkinase"/>
    <property type="match status" value="1"/>
</dbReference>